<dbReference type="OrthoDB" id="9810154at2"/>
<dbReference type="PANTHER" id="PTHR47623:SF1">
    <property type="entry name" value="OS09G0287300 PROTEIN"/>
    <property type="match status" value="1"/>
</dbReference>
<dbReference type="Proteomes" id="UP000029736">
    <property type="component" value="Unassembled WGS sequence"/>
</dbReference>
<dbReference type="SUPFAM" id="SSF53254">
    <property type="entry name" value="Phosphoglycerate mutase-like"/>
    <property type="match status" value="1"/>
</dbReference>
<evidence type="ECO:0000313" key="1">
    <source>
        <dbReference type="EMBL" id="KGE85264.1"/>
    </source>
</evidence>
<gene>
    <name evidence="1" type="ORF">IX84_27470</name>
</gene>
<dbReference type="SMART" id="SM00855">
    <property type="entry name" value="PGAM"/>
    <property type="match status" value="1"/>
</dbReference>
<dbReference type="InterPro" id="IPR013078">
    <property type="entry name" value="His_Pase_superF_clade-1"/>
</dbReference>
<comment type="caution">
    <text evidence="1">The sequence shown here is derived from an EMBL/GenBank/DDBJ whole genome shotgun (WGS) entry which is preliminary data.</text>
</comment>
<evidence type="ECO:0008006" key="3">
    <source>
        <dbReference type="Google" id="ProtNLM"/>
    </source>
</evidence>
<dbReference type="InterPro" id="IPR029033">
    <property type="entry name" value="His_PPase_superfam"/>
</dbReference>
<dbReference type="AlphaFoldDB" id="A0A098RYN3"/>
<dbReference type="PANTHER" id="PTHR47623">
    <property type="entry name" value="OS09G0287300 PROTEIN"/>
    <property type="match status" value="1"/>
</dbReference>
<dbReference type="CDD" id="cd07067">
    <property type="entry name" value="HP_PGM_like"/>
    <property type="match status" value="1"/>
</dbReference>
<keyword evidence="2" id="KW-1185">Reference proteome</keyword>
<accession>A0A098RYN3</accession>
<reference evidence="1 2" key="1">
    <citation type="journal article" date="2014" name="Int. J. Syst. Evol. Microbiol.">
        <title>Phaeodactylibacter xiamenensis gen. nov., sp. nov., a member of the family Saprospiraceae isolated from the marine alga Phaeodactylum tricornutum.</title>
        <authorList>
            <person name="Chen Z.Jr."/>
            <person name="Lei X."/>
            <person name="Lai Q."/>
            <person name="Li Y."/>
            <person name="Zhang B."/>
            <person name="Zhang J."/>
            <person name="Zhang H."/>
            <person name="Yang L."/>
            <person name="Zheng W."/>
            <person name="Tian Y."/>
            <person name="Yu Z."/>
            <person name="Xu H.Jr."/>
            <person name="Zheng T."/>
        </authorList>
    </citation>
    <scope>NUCLEOTIDE SEQUENCE [LARGE SCALE GENOMIC DNA]</scope>
    <source>
        <strain evidence="1 2">KD52</strain>
    </source>
</reference>
<evidence type="ECO:0000313" key="2">
    <source>
        <dbReference type="Proteomes" id="UP000029736"/>
    </source>
</evidence>
<name>A0A098RYN3_9BACT</name>
<proteinExistence type="predicted"/>
<dbReference type="Pfam" id="PF00300">
    <property type="entry name" value="His_Phos_1"/>
    <property type="match status" value="1"/>
</dbReference>
<protein>
    <recommendedName>
        <fullName evidence="3">Phosphohistidine phosphatase</fullName>
    </recommendedName>
</protein>
<dbReference type="RefSeq" id="WP_044228902.1">
    <property type="nucleotide sequence ID" value="NZ_JBKAGJ010000004.1"/>
</dbReference>
<dbReference type="EMBL" id="JPOS01000090">
    <property type="protein sequence ID" value="KGE85264.1"/>
    <property type="molecule type" value="Genomic_DNA"/>
</dbReference>
<dbReference type="Gene3D" id="3.40.50.1240">
    <property type="entry name" value="Phosphoglycerate mutase-like"/>
    <property type="match status" value="1"/>
</dbReference>
<dbReference type="STRING" id="1524460.IX84_27470"/>
<organism evidence="1 2">
    <name type="scientific">Phaeodactylibacter xiamenensis</name>
    <dbReference type="NCBI Taxonomy" id="1524460"/>
    <lineage>
        <taxon>Bacteria</taxon>
        <taxon>Pseudomonadati</taxon>
        <taxon>Bacteroidota</taxon>
        <taxon>Saprospiria</taxon>
        <taxon>Saprospirales</taxon>
        <taxon>Haliscomenobacteraceae</taxon>
        <taxon>Phaeodactylibacter</taxon>
    </lineage>
</organism>
<sequence length="165" mass="19013">MKTIYFVRHAKSSWEDPSLRDFQRPLNKRGLRDAPFMGKLLHAKGLAPDRIITSPAVRARTTAKFYAAAFQYPEAQVQEEPLIYEAFPEDILRLIEKFDPAWKVVYLFGHNPTWTTLANSFAETFIANIPTCGTFRVDAEVDDWAAFTAQTGRLSEFHYPKQYFS</sequence>